<sequence length="499" mass="55367">MSRPAGLFLLLWLFFFFGVASACVPRRSLQKLMHPQTLERRLPPSQLQRQHRQHSIRALVDIHSCKSMTQSFAPPRFSSAYRMSDVAPEHYGRPQHPPMPLSSIVAGHARPPPTQVSAAVVLSRSPSPTSANFRPDKVLLRIYSPIPTRHHLPRHLPSLRHETRLPPGARLSFPKSWSLDLLVTLLALSPSRDLVGQTTQAIDHGANWREETFISTSHPPCQLLMTLRGTSTHPCTPWMDAQIPHRRRDALHASEKHRQPTPYPPTLLLVFSFIHRVLSYFCVSQGASGAVARKLLSSPLTAPHTVNSKKQFPDRHRSDAKTPGRQASHIWWPEAFLPAVLAKARRDDRAVVLLLPGVPRTMAALFAVRVDCKCGGGGMLIIMDVSAALPHHMSRIIEVLAKLATLSPFRHQESLESTSHSPGNHPDGSNTKPLVSHASSRHLRSKVSSRKAHSVGKMRFTTTTFTTVKPITSREALGITVATNIESIGTILRPLQKAT</sequence>
<dbReference type="PROSITE" id="PS51257">
    <property type="entry name" value="PROKAR_LIPOPROTEIN"/>
    <property type="match status" value="1"/>
</dbReference>
<gene>
    <name evidence="3" type="ORF">HDK90DRAFT_524882</name>
</gene>
<comment type="caution">
    <text evidence="3">The sequence shown here is derived from an EMBL/GenBank/DDBJ whole genome shotgun (WGS) entry which is preliminary data.</text>
</comment>
<accession>A0ABR1YP94</accession>
<dbReference type="Proteomes" id="UP001492380">
    <property type="component" value="Unassembled WGS sequence"/>
</dbReference>
<feature type="signal peptide" evidence="2">
    <location>
        <begin position="1"/>
        <end position="22"/>
    </location>
</feature>
<evidence type="ECO:0000256" key="1">
    <source>
        <dbReference type="SAM" id="MobiDB-lite"/>
    </source>
</evidence>
<feature type="chain" id="PRO_5046539479" description="Secreted protein" evidence="2">
    <location>
        <begin position="23"/>
        <end position="499"/>
    </location>
</feature>
<evidence type="ECO:0008006" key="5">
    <source>
        <dbReference type="Google" id="ProtNLM"/>
    </source>
</evidence>
<keyword evidence="2" id="KW-0732">Signal</keyword>
<feature type="compositionally biased region" description="Polar residues" evidence="1">
    <location>
        <begin position="415"/>
        <end position="433"/>
    </location>
</feature>
<name>A0ABR1YP94_9PEZI</name>
<evidence type="ECO:0000313" key="3">
    <source>
        <dbReference type="EMBL" id="KAK8235273.1"/>
    </source>
</evidence>
<dbReference type="EMBL" id="JBBWRZ010000005">
    <property type="protein sequence ID" value="KAK8235273.1"/>
    <property type="molecule type" value="Genomic_DNA"/>
</dbReference>
<feature type="region of interest" description="Disordered" evidence="1">
    <location>
        <begin position="412"/>
        <end position="455"/>
    </location>
</feature>
<proteinExistence type="predicted"/>
<feature type="compositionally biased region" description="Basic residues" evidence="1">
    <location>
        <begin position="439"/>
        <end position="455"/>
    </location>
</feature>
<organism evidence="3 4">
    <name type="scientific">Phyllosticta capitalensis</name>
    <dbReference type="NCBI Taxonomy" id="121624"/>
    <lineage>
        <taxon>Eukaryota</taxon>
        <taxon>Fungi</taxon>
        <taxon>Dikarya</taxon>
        <taxon>Ascomycota</taxon>
        <taxon>Pezizomycotina</taxon>
        <taxon>Dothideomycetes</taxon>
        <taxon>Dothideomycetes incertae sedis</taxon>
        <taxon>Botryosphaeriales</taxon>
        <taxon>Phyllostictaceae</taxon>
        <taxon>Phyllosticta</taxon>
    </lineage>
</organism>
<feature type="compositionally biased region" description="Basic and acidic residues" evidence="1">
    <location>
        <begin position="311"/>
        <end position="322"/>
    </location>
</feature>
<evidence type="ECO:0000256" key="2">
    <source>
        <dbReference type="SAM" id="SignalP"/>
    </source>
</evidence>
<evidence type="ECO:0000313" key="4">
    <source>
        <dbReference type="Proteomes" id="UP001492380"/>
    </source>
</evidence>
<feature type="region of interest" description="Disordered" evidence="1">
    <location>
        <begin position="305"/>
        <end position="326"/>
    </location>
</feature>
<keyword evidence="4" id="KW-1185">Reference proteome</keyword>
<reference evidence="3 4" key="1">
    <citation type="submission" date="2024-04" db="EMBL/GenBank/DDBJ databases">
        <title>Phyllosticta paracitricarpa is synonymous to the EU quarantine fungus P. citricarpa based on phylogenomic analyses.</title>
        <authorList>
            <consortium name="Lawrence Berkeley National Laboratory"/>
            <person name="Van Ingen-Buijs V.A."/>
            <person name="Van Westerhoven A.C."/>
            <person name="Haridas S."/>
            <person name="Skiadas P."/>
            <person name="Martin F."/>
            <person name="Groenewald J.Z."/>
            <person name="Crous P.W."/>
            <person name="Seidl M.F."/>
        </authorList>
    </citation>
    <scope>NUCLEOTIDE SEQUENCE [LARGE SCALE GENOMIC DNA]</scope>
    <source>
        <strain evidence="3 4">CBS 123374</strain>
    </source>
</reference>
<protein>
    <recommendedName>
        <fullName evidence="5">Secreted protein</fullName>
    </recommendedName>
</protein>